<proteinExistence type="predicted"/>
<feature type="compositionally biased region" description="Polar residues" evidence="1">
    <location>
        <begin position="1"/>
        <end position="11"/>
    </location>
</feature>
<evidence type="ECO:0000256" key="1">
    <source>
        <dbReference type="SAM" id="MobiDB-lite"/>
    </source>
</evidence>
<protein>
    <submittedName>
        <fullName evidence="2">Uncharacterized protein</fullName>
    </submittedName>
</protein>
<dbReference type="EMBL" id="CP005587">
    <property type="protein sequence ID" value="AGK58878.1"/>
    <property type="molecule type" value="Genomic_DNA"/>
</dbReference>
<name>N0B769_9HYPH</name>
<dbReference type="AlphaFoldDB" id="N0B769"/>
<reference evidence="2 3" key="1">
    <citation type="journal article" date="2013" name="Genome Announc.">
        <title>Genome sequences for three denitrifying bacterial strains isolated from a uranium- and nitrate-contaminated subsurface environment.</title>
        <authorList>
            <person name="Venkatramanan R."/>
            <person name="Prakash O."/>
            <person name="Woyke T."/>
            <person name="Chain P."/>
            <person name="Goodwin L.A."/>
            <person name="Watson D."/>
            <person name="Brooks S."/>
            <person name="Kostka J.E."/>
            <person name="Green S.J."/>
        </authorList>
    </citation>
    <scope>NUCLEOTIDE SEQUENCE [LARGE SCALE GENOMIC DNA]</scope>
    <source>
        <strain evidence="2 3">1NES1</strain>
    </source>
</reference>
<feature type="region of interest" description="Disordered" evidence="1">
    <location>
        <begin position="1"/>
        <end position="38"/>
    </location>
</feature>
<keyword evidence="3" id="KW-1185">Reference proteome</keyword>
<dbReference type="HOGENOM" id="CLU_2450588_0_0_5"/>
<organism evidence="2 3">
    <name type="scientific">Hyphomicrobium denitrificans 1NES1</name>
    <dbReference type="NCBI Taxonomy" id="670307"/>
    <lineage>
        <taxon>Bacteria</taxon>
        <taxon>Pseudomonadati</taxon>
        <taxon>Pseudomonadota</taxon>
        <taxon>Alphaproteobacteria</taxon>
        <taxon>Hyphomicrobiales</taxon>
        <taxon>Hyphomicrobiaceae</taxon>
        <taxon>Hyphomicrobium</taxon>
    </lineage>
</organism>
<evidence type="ECO:0000313" key="3">
    <source>
        <dbReference type="Proteomes" id="UP000005952"/>
    </source>
</evidence>
<dbReference type="Proteomes" id="UP000005952">
    <property type="component" value="Chromosome"/>
</dbReference>
<accession>N0B769</accession>
<evidence type="ECO:0000313" key="2">
    <source>
        <dbReference type="EMBL" id="AGK58878.1"/>
    </source>
</evidence>
<dbReference type="STRING" id="670307.HYPDE_36033"/>
<gene>
    <name evidence="2" type="ORF">HYPDE_36033</name>
</gene>
<dbReference type="KEGG" id="hdt:HYPDE_36033"/>
<sequence length="89" mass="9305">MSLNGIGQTTIGFPGAGKSPRFAGTKIPARAKHGPPKCQNIRTAPLSTAQQIPPRKPAIRAPTLPACFSTALRPAFGSNQELTEFAPVP</sequence>